<dbReference type="InterPro" id="IPR002220">
    <property type="entry name" value="DapA-like"/>
</dbReference>
<name>A0ABY8SZ24_9HYPH</name>
<keyword evidence="3" id="KW-0614">Plasmid</keyword>
<comment type="similarity">
    <text evidence="2">Belongs to the DapA family.</text>
</comment>
<dbReference type="SMART" id="SM01130">
    <property type="entry name" value="DHDPS"/>
    <property type="match status" value="1"/>
</dbReference>
<dbReference type="RefSeq" id="WP_284718182.1">
    <property type="nucleotide sequence ID" value="NZ_CP120364.1"/>
</dbReference>
<organism evidence="3 4">
    <name type="scientific">Sinorhizobium kummerowiae</name>
    <dbReference type="NCBI Taxonomy" id="158892"/>
    <lineage>
        <taxon>Bacteria</taxon>
        <taxon>Pseudomonadati</taxon>
        <taxon>Pseudomonadota</taxon>
        <taxon>Alphaproteobacteria</taxon>
        <taxon>Hyphomicrobiales</taxon>
        <taxon>Rhizobiaceae</taxon>
        <taxon>Sinorhizobium/Ensifer group</taxon>
        <taxon>Sinorhizobium</taxon>
    </lineage>
</organism>
<dbReference type="Gene3D" id="3.20.20.70">
    <property type="entry name" value="Aldolase class I"/>
    <property type="match status" value="1"/>
</dbReference>
<evidence type="ECO:0000256" key="1">
    <source>
        <dbReference type="ARBA" id="ARBA00023239"/>
    </source>
</evidence>
<dbReference type="Proteomes" id="UP001233264">
    <property type="component" value="Plasmid pSkuCCBAU71714b"/>
</dbReference>
<keyword evidence="4" id="KW-1185">Reference proteome</keyword>
<sequence length="323" mass="33730">MEEVLMQTRLGARDYAASVVAVPPIALNADLTVNADANAAIIRHIEAGGVRILLYGGNANLYHFGLDDYRAGMEAVIAAAAPQTGLITSIGPDFGKAMAQAPIARDLGFKNVMLLPTQFPADPAGVANGVRRLAAILGHGLVLYLKRENYVDPDELARLVSEGAVDFVKYAVERADPAQDAYLDAVIGAIGKDRMASGMGETPIHDHLGRRALTTYTSGAVCIAPSAAMELLTLYKAGRGAEALELSQPFLEFERVRTDLGGLQVLHDGMRLAGIADTGRLMPMISNLSAAKLGPVGAAVEALKAAEAACLRRSGKAAAAASA</sequence>
<accession>A0ABY8SZ24</accession>
<dbReference type="SUPFAM" id="SSF51569">
    <property type="entry name" value="Aldolase"/>
    <property type="match status" value="1"/>
</dbReference>
<keyword evidence="1 2" id="KW-0456">Lyase</keyword>
<dbReference type="InterPro" id="IPR013785">
    <property type="entry name" value="Aldolase_TIM"/>
</dbReference>
<reference evidence="3 4" key="1">
    <citation type="submission" date="2023-03" db="EMBL/GenBank/DDBJ databases">
        <authorList>
            <person name="Menendez E."/>
            <person name="Kaur S."/>
            <person name="Flores-Felix J.D."/>
            <person name="diCenzo G.C."/>
            <person name="Peix A."/>
            <person name="Velazquez E."/>
        </authorList>
    </citation>
    <scope>NUCLEOTIDE SEQUENCE [LARGE SCALE GENOMIC DNA]</scope>
    <source>
        <strain evidence="3 4">CCBAU 71714</strain>
        <plasmid evidence="3 4">pSkuCCBAU71714b</plasmid>
    </source>
</reference>
<dbReference type="PIRSF" id="PIRSF001365">
    <property type="entry name" value="DHDPS"/>
    <property type="match status" value="1"/>
</dbReference>
<geneLocation type="plasmid" evidence="3 4">
    <name>pSkuCCBAU71714b</name>
</geneLocation>
<gene>
    <name evidence="3" type="ORF">PZL22_000883</name>
</gene>
<dbReference type="EMBL" id="CP120364">
    <property type="protein sequence ID" value="WHS90932.1"/>
    <property type="molecule type" value="Genomic_DNA"/>
</dbReference>
<proteinExistence type="inferred from homology"/>
<evidence type="ECO:0000256" key="2">
    <source>
        <dbReference type="PIRNR" id="PIRNR001365"/>
    </source>
</evidence>
<evidence type="ECO:0000313" key="3">
    <source>
        <dbReference type="EMBL" id="WHS90932.1"/>
    </source>
</evidence>
<protein>
    <submittedName>
        <fullName evidence="3">Dihydrodipicolinate synthase family protein</fullName>
    </submittedName>
</protein>
<evidence type="ECO:0000313" key="4">
    <source>
        <dbReference type="Proteomes" id="UP001233264"/>
    </source>
</evidence>
<dbReference type="CDD" id="cd00408">
    <property type="entry name" value="DHDPS-like"/>
    <property type="match status" value="1"/>
</dbReference>